<name>A0A319CW67_9EURO</name>
<sequence>MILVLFLVLSLSLIFGLAVSAQSYENAQDGKSCPLEQHVAASASSTSTPTVSPGSKAPKSGEIQSQVWLTPCPGPTPCPSPSPDIVVVDELDYAPKACQYEDIPKGISCLLDVIWSFIHNVLPPLAGW</sequence>
<evidence type="ECO:0000313" key="3">
    <source>
        <dbReference type="EMBL" id="PYH88879.1"/>
    </source>
</evidence>
<organism evidence="3 4">
    <name type="scientific">Aspergillus ellipticus CBS 707.79</name>
    <dbReference type="NCBI Taxonomy" id="1448320"/>
    <lineage>
        <taxon>Eukaryota</taxon>
        <taxon>Fungi</taxon>
        <taxon>Dikarya</taxon>
        <taxon>Ascomycota</taxon>
        <taxon>Pezizomycotina</taxon>
        <taxon>Eurotiomycetes</taxon>
        <taxon>Eurotiomycetidae</taxon>
        <taxon>Eurotiales</taxon>
        <taxon>Aspergillaceae</taxon>
        <taxon>Aspergillus</taxon>
        <taxon>Aspergillus subgen. Circumdati</taxon>
    </lineage>
</organism>
<dbReference type="AlphaFoldDB" id="A0A319CW67"/>
<feature type="compositionally biased region" description="Low complexity" evidence="1">
    <location>
        <begin position="39"/>
        <end position="53"/>
    </location>
</feature>
<dbReference type="Proteomes" id="UP000247810">
    <property type="component" value="Unassembled WGS sequence"/>
</dbReference>
<accession>A0A319CW67</accession>
<reference evidence="3 4" key="1">
    <citation type="submission" date="2018-02" db="EMBL/GenBank/DDBJ databases">
        <title>The genomes of Aspergillus section Nigri reveals drivers in fungal speciation.</title>
        <authorList>
            <consortium name="DOE Joint Genome Institute"/>
            <person name="Vesth T.C."/>
            <person name="Nybo J."/>
            <person name="Theobald S."/>
            <person name="Brandl J."/>
            <person name="Frisvad J.C."/>
            <person name="Nielsen K.F."/>
            <person name="Lyhne E.K."/>
            <person name="Kogle M.E."/>
            <person name="Kuo A."/>
            <person name="Riley R."/>
            <person name="Clum A."/>
            <person name="Nolan M."/>
            <person name="Lipzen A."/>
            <person name="Salamov A."/>
            <person name="Henrissat B."/>
            <person name="Wiebenga A."/>
            <person name="De vries R.P."/>
            <person name="Grigoriev I.V."/>
            <person name="Mortensen U.H."/>
            <person name="Andersen M.R."/>
            <person name="Baker S.E."/>
        </authorList>
    </citation>
    <scope>NUCLEOTIDE SEQUENCE [LARGE SCALE GENOMIC DNA]</scope>
    <source>
        <strain evidence="3 4">CBS 707.79</strain>
    </source>
</reference>
<evidence type="ECO:0000256" key="1">
    <source>
        <dbReference type="SAM" id="MobiDB-lite"/>
    </source>
</evidence>
<proteinExistence type="predicted"/>
<dbReference type="VEuPathDB" id="FungiDB:BO71DRAFT_413762"/>
<feature type="region of interest" description="Disordered" evidence="1">
    <location>
        <begin position="38"/>
        <end position="61"/>
    </location>
</feature>
<evidence type="ECO:0000313" key="4">
    <source>
        <dbReference type="Proteomes" id="UP000247810"/>
    </source>
</evidence>
<feature type="chain" id="PRO_5016348129" evidence="2">
    <location>
        <begin position="22"/>
        <end position="128"/>
    </location>
</feature>
<keyword evidence="2" id="KW-0732">Signal</keyword>
<gene>
    <name evidence="3" type="ORF">BO71DRAFT_413762</name>
</gene>
<dbReference type="EMBL" id="KZ826060">
    <property type="protein sequence ID" value="PYH88879.1"/>
    <property type="molecule type" value="Genomic_DNA"/>
</dbReference>
<evidence type="ECO:0000256" key="2">
    <source>
        <dbReference type="SAM" id="SignalP"/>
    </source>
</evidence>
<feature type="signal peptide" evidence="2">
    <location>
        <begin position="1"/>
        <end position="21"/>
    </location>
</feature>
<keyword evidence="4" id="KW-1185">Reference proteome</keyword>
<protein>
    <submittedName>
        <fullName evidence="3">Uncharacterized protein</fullName>
    </submittedName>
</protein>